<dbReference type="Proteomes" id="UP000728185">
    <property type="component" value="Unassembled WGS sequence"/>
</dbReference>
<gene>
    <name evidence="1" type="ORF">FBUS_11405</name>
</gene>
<evidence type="ECO:0000313" key="2">
    <source>
        <dbReference type="Proteomes" id="UP000728185"/>
    </source>
</evidence>
<dbReference type="AlphaFoldDB" id="A0A8E0RTZ9"/>
<keyword evidence="2" id="KW-1185">Reference proteome</keyword>
<reference evidence="1" key="1">
    <citation type="submission" date="2019-05" db="EMBL/GenBank/DDBJ databases">
        <title>Annotation for the trematode Fasciolopsis buski.</title>
        <authorList>
            <person name="Choi Y.-J."/>
        </authorList>
    </citation>
    <scope>NUCLEOTIDE SEQUENCE</scope>
    <source>
        <strain evidence="1">HT</strain>
        <tissue evidence="1">Whole worm</tissue>
    </source>
</reference>
<accession>A0A8E0RTZ9</accession>
<evidence type="ECO:0000313" key="1">
    <source>
        <dbReference type="EMBL" id="KAA0187731.1"/>
    </source>
</evidence>
<dbReference type="GO" id="GO:0008375">
    <property type="term" value="F:acetylglucosaminyltransferase activity"/>
    <property type="evidence" value="ECO:0007669"/>
    <property type="project" value="TreeGrafter"/>
</dbReference>
<proteinExistence type="predicted"/>
<dbReference type="EMBL" id="LUCM01008904">
    <property type="protein sequence ID" value="KAA0187731.1"/>
    <property type="molecule type" value="Genomic_DNA"/>
</dbReference>
<dbReference type="PANTHER" id="PTHR19297:SF185">
    <property type="entry name" value="BETA-1,3-GALACTOSYL-O-GLYCOSYL-GLYCOPROTEIN BETA-1,6-N-ACETYLGLUCOSAMINYLTRANSFERASE 3"/>
    <property type="match status" value="1"/>
</dbReference>
<sequence>MLRQYELTTGEAHMPDETYYSTLNHNPTVFPIPGAFTGMHEEHVAIPLARAKIWTDSKIPCRSGQWRRSICIFGLADLPYLFSQPHFFANKFLPNLEPLVYDILEWWYYTKVRNESTYSQLAKSFNSTYYRSSPYTKQHL</sequence>
<organism evidence="1 2">
    <name type="scientific">Fasciolopsis buskii</name>
    <dbReference type="NCBI Taxonomy" id="27845"/>
    <lineage>
        <taxon>Eukaryota</taxon>
        <taxon>Metazoa</taxon>
        <taxon>Spiralia</taxon>
        <taxon>Lophotrochozoa</taxon>
        <taxon>Platyhelminthes</taxon>
        <taxon>Trematoda</taxon>
        <taxon>Digenea</taxon>
        <taxon>Plagiorchiida</taxon>
        <taxon>Echinostomata</taxon>
        <taxon>Echinostomatoidea</taxon>
        <taxon>Fasciolidae</taxon>
        <taxon>Fasciolopsis</taxon>
    </lineage>
</organism>
<protein>
    <submittedName>
        <fullName evidence="1">Beta-1 3-galactosyl-O-glycosyl-glycoprotein beta-1 6-N-acetylglucosaminyltransferase</fullName>
    </submittedName>
</protein>
<dbReference type="PANTHER" id="PTHR19297">
    <property type="entry name" value="GLYCOSYLTRANSFERASE 14 FAMILY MEMBER"/>
    <property type="match status" value="1"/>
</dbReference>
<name>A0A8E0RTZ9_9TREM</name>
<comment type="caution">
    <text evidence="1">The sequence shown here is derived from an EMBL/GenBank/DDBJ whole genome shotgun (WGS) entry which is preliminary data.</text>
</comment>
<dbReference type="OrthoDB" id="2019572at2759"/>